<comment type="catalytic activity">
    <reaction evidence="1">
        <text>L-ribulose 5-phosphate = D-xylulose 5-phosphate</text>
        <dbReference type="Rhea" id="RHEA:22368"/>
        <dbReference type="ChEBI" id="CHEBI:57737"/>
        <dbReference type="ChEBI" id="CHEBI:58226"/>
        <dbReference type="EC" id="5.1.3.4"/>
    </reaction>
</comment>
<dbReference type="SUPFAM" id="SSF53639">
    <property type="entry name" value="AraD/HMP-PK domain-like"/>
    <property type="match status" value="1"/>
</dbReference>
<comment type="cofactor">
    <cofactor evidence="2">
        <name>Zn(2+)</name>
        <dbReference type="ChEBI" id="CHEBI:29105"/>
    </cofactor>
</comment>
<dbReference type="Proteomes" id="UP000295537">
    <property type="component" value="Unassembled WGS sequence"/>
</dbReference>
<dbReference type="PANTHER" id="PTHR22789">
    <property type="entry name" value="FUCULOSE PHOSPHATE ALDOLASE"/>
    <property type="match status" value="1"/>
</dbReference>
<dbReference type="Gene3D" id="3.40.225.10">
    <property type="entry name" value="Class II aldolase/adducin N-terminal domain"/>
    <property type="match status" value="1"/>
</dbReference>
<evidence type="ECO:0000313" key="11">
    <source>
        <dbReference type="EMBL" id="TCP17004.1"/>
    </source>
</evidence>
<proteinExistence type="inferred from homology"/>
<dbReference type="NCBIfam" id="NF009002">
    <property type="entry name" value="PRK12347.1"/>
    <property type="match status" value="1"/>
</dbReference>
<dbReference type="GO" id="GO:0005829">
    <property type="term" value="C:cytosol"/>
    <property type="evidence" value="ECO:0007669"/>
    <property type="project" value="TreeGrafter"/>
</dbReference>
<keyword evidence="5" id="KW-0479">Metal-binding</keyword>
<protein>
    <recommendedName>
        <fullName evidence="4 9">L-ribulose-5-phosphate 4-epimerase</fullName>
        <ecNumber evidence="4 9">5.1.3.4</ecNumber>
    </recommendedName>
</protein>
<dbReference type="GO" id="GO:0019572">
    <property type="term" value="P:L-arabinose catabolic process"/>
    <property type="evidence" value="ECO:0007669"/>
    <property type="project" value="InterPro"/>
</dbReference>
<evidence type="ECO:0000259" key="10">
    <source>
        <dbReference type="SMART" id="SM01007"/>
    </source>
</evidence>
<comment type="similarity">
    <text evidence="3">Belongs to the aldolase class II family. AraD/FucA subfamily.</text>
</comment>
<evidence type="ECO:0000256" key="3">
    <source>
        <dbReference type="ARBA" id="ARBA00010037"/>
    </source>
</evidence>
<comment type="caution">
    <text evidence="11">The sequence shown here is derived from an EMBL/GenBank/DDBJ whole genome shotgun (WGS) entry which is preliminary data.</text>
</comment>
<dbReference type="InterPro" id="IPR004661">
    <property type="entry name" value="AraD"/>
</dbReference>
<dbReference type="GO" id="GO:0016832">
    <property type="term" value="F:aldehyde-lyase activity"/>
    <property type="evidence" value="ECO:0007669"/>
    <property type="project" value="TreeGrafter"/>
</dbReference>
<keyword evidence="12" id="KW-1185">Reference proteome</keyword>
<reference evidence="11 12" key="1">
    <citation type="submission" date="2019-03" db="EMBL/GenBank/DDBJ databases">
        <title>Genomic Encyclopedia of Type Strains, Phase IV (KMG-IV): sequencing the most valuable type-strain genomes for metagenomic binning, comparative biology and taxonomic classification.</title>
        <authorList>
            <person name="Goeker M."/>
        </authorList>
    </citation>
    <scope>NUCLEOTIDE SEQUENCE [LARGE SCALE GENOMIC DNA]</scope>
    <source>
        <strain evidence="11 12">DSM 16380</strain>
    </source>
</reference>
<dbReference type="InterPro" id="IPR001303">
    <property type="entry name" value="Aldolase_II/adducin_N"/>
</dbReference>
<evidence type="ECO:0000256" key="7">
    <source>
        <dbReference type="ARBA" id="ARBA00023235"/>
    </source>
</evidence>
<evidence type="ECO:0000256" key="5">
    <source>
        <dbReference type="ARBA" id="ARBA00022723"/>
    </source>
</evidence>
<evidence type="ECO:0000313" key="12">
    <source>
        <dbReference type="Proteomes" id="UP000295537"/>
    </source>
</evidence>
<evidence type="ECO:0000256" key="8">
    <source>
        <dbReference type="ARBA" id="ARBA00023277"/>
    </source>
</evidence>
<evidence type="ECO:0000256" key="4">
    <source>
        <dbReference type="ARBA" id="ARBA00013186"/>
    </source>
</evidence>
<organism evidence="11 12">
    <name type="scientific">Nicoletella semolina</name>
    <dbReference type="NCBI Taxonomy" id="271160"/>
    <lineage>
        <taxon>Bacteria</taxon>
        <taxon>Pseudomonadati</taxon>
        <taxon>Pseudomonadota</taxon>
        <taxon>Gammaproteobacteria</taxon>
        <taxon>Pasteurellales</taxon>
        <taxon>Pasteurellaceae</taxon>
        <taxon>Nicoletella</taxon>
    </lineage>
</organism>
<dbReference type="Pfam" id="PF00596">
    <property type="entry name" value="Aldolase_II"/>
    <property type="match status" value="1"/>
</dbReference>
<evidence type="ECO:0000256" key="2">
    <source>
        <dbReference type="ARBA" id="ARBA00001947"/>
    </source>
</evidence>
<dbReference type="PANTHER" id="PTHR22789:SF8">
    <property type="entry name" value="L-RIBULOSE-5-PHOSPHATE 4-EPIMERASE SGBE"/>
    <property type="match status" value="1"/>
</dbReference>
<dbReference type="GO" id="GO:0008270">
    <property type="term" value="F:zinc ion binding"/>
    <property type="evidence" value="ECO:0007669"/>
    <property type="project" value="InterPro"/>
</dbReference>
<evidence type="ECO:0000256" key="1">
    <source>
        <dbReference type="ARBA" id="ARBA00001726"/>
    </source>
</evidence>
<dbReference type="InterPro" id="IPR036409">
    <property type="entry name" value="Aldolase_II/adducin_N_sf"/>
</dbReference>
<gene>
    <name evidence="11" type="ORF">EV693_10857</name>
</gene>
<dbReference type="GO" id="GO:0008742">
    <property type="term" value="F:L-ribulose-phosphate 4-epimerase activity"/>
    <property type="evidence" value="ECO:0007669"/>
    <property type="project" value="UniProtKB-UniRule"/>
</dbReference>
<dbReference type="SMART" id="SM01007">
    <property type="entry name" value="Aldolase_II"/>
    <property type="match status" value="1"/>
</dbReference>
<dbReference type="FunFam" id="3.40.225.10:FF:000001">
    <property type="entry name" value="L-ribulose-5-phosphate 4-epimerase UlaF"/>
    <property type="match status" value="1"/>
</dbReference>
<dbReference type="CDD" id="cd00398">
    <property type="entry name" value="Aldolase_II"/>
    <property type="match status" value="1"/>
</dbReference>
<feature type="domain" description="Class II aldolase/adducin N-terminal" evidence="10">
    <location>
        <begin position="7"/>
        <end position="197"/>
    </location>
</feature>
<dbReference type="AlphaFoldDB" id="A0A4R2N7T6"/>
<dbReference type="RefSeq" id="WP_132501506.1">
    <property type="nucleotide sequence ID" value="NZ_LVXA01000001.1"/>
</dbReference>
<evidence type="ECO:0000256" key="6">
    <source>
        <dbReference type="ARBA" id="ARBA00022833"/>
    </source>
</evidence>
<name>A0A4R2N7T6_9PAST</name>
<keyword evidence="7" id="KW-0413">Isomerase</keyword>
<accession>A0A4R2N7T6</accession>
<dbReference type="NCBIfam" id="NF009003">
    <property type="entry name" value="PRK12348.1"/>
    <property type="match status" value="1"/>
</dbReference>
<sequence>MLKELRERVLQANLELPKYKLVTFTWGNVSEIDRESGLVAIKPSGVDYDVMTADDIVIVDLDGNRVWGNKKPSSDTPTHLELYRQFLDIGGIVHTHSRHATAWAQAGEDILALGTTQGDYFYGSVPCTRKMTPEEIAGEYEKETGKVIVETFRKRGIEPKEIPCVLVHSHGPFTWGKNAFDAVHNAVVLEEVAYMNFVSHQIRPNIGSMQQELLDKHYLRKHGVNAYYGQ</sequence>
<dbReference type="EC" id="5.1.3.4" evidence="4 9"/>
<evidence type="ECO:0000256" key="9">
    <source>
        <dbReference type="NCBIfam" id="TIGR00760"/>
    </source>
</evidence>
<dbReference type="OrthoDB" id="9786287at2"/>
<keyword evidence="8" id="KW-0119">Carbohydrate metabolism</keyword>
<keyword evidence="6" id="KW-0862">Zinc</keyword>
<dbReference type="NCBIfam" id="NF006047">
    <property type="entry name" value="PRK08193.1"/>
    <property type="match status" value="1"/>
</dbReference>
<dbReference type="EMBL" id="SLXJ01000008">
    <property type="protein sequence ID" value="TCP17004.1"/>
    <property type="molecule type" value="Genomic_DNA"/>
</dbReference>
<dbReference type="InterPro" id="IPR050197">
    <property type="entry name" value="Aldolase_class_II_sugar_metab"/>
</dbReference>
<dbReference type="NCBIfam" id="TIGR00760">
    <property type="entry name" value="araD"/>
    <property type="match status" value="1"/>
</dbReference>